<sequence>MHHPQFHWWDMRRASAIQRLLVFRTFALAALAILLPAAEFFVDPDIGYPALIPIITLMIVFHIFSLIRYRHNMVISTIAMLGQVLADLLFLTLILNSTGGATNAFVSLLLLPIVFAGVSLSIQMLGMVTLLAMAAYSYLLLTMPEHAMHMMDMKQHFIFMGANFFISALVIALVVGAMARMIADRERMMANQREEQLRQEQLLALGSASAQVTHQLATPLGHMQLLFDELREAYPKEPVVEELAQPLAQTARHLDYFRTLAQAIREGRSEQITINQLLSKLADAVLLHFPEQSLEYRRTELPGTIQCDAMLLPALLNLVQNAVQANESRGAKRLNLDCSVEQGRFTLMLRDFGPGIGDHNLAHLGDGLQKSESGLGMALMLSNATFERLGGHLTLSNHPEGGALARVTLNLEQQNETPADR</sequence>
<dbReference type="InterPro" id="IPR036890">
    <property type="entry name" value="HATPase_C_sf"/>
</dbReference>
<dbReference type="PROSITE" id="PS50109">
    <property type="entry name" value="HIS_KIN"/>
    <property type="match status" value="1"/>
</dbReference>
<evidence type="ECO:0000256" key="1">
    <source>
        <dbReference type="ARBA" id="ARBA00000085"/>
    </source>
</evidence>
<evidence type="ECO:0000256" key="2">
    <source>
        <dbReference type="ARBA" id="ARBA00012438"/>
    </source>
</evidence>
<dbReference type="EMBL" id="SWCI01000009">
    <property type="protein sequence ID" value="TKB48132.1"/>
    <property type="molecule type" value="Genomic_DNA"/>
</dbReference>
<dbReference type="OrthoDB" id="9785252at2"/>
<proteinExistence type="predicted"/>
<feature type="domain" description="Histidine kinase" evidence="8">
    <location>
        <begin position="211"/>
        <end position="413"/>
    </location>
</feature>
<dbReference type="EC" id="2.7.13.3" evidence="2"/>
<keyword evidence="5 9" id="KW-0418">Kinase</keyword>
<evidence type="ECO:0000256" key="3">
    <source>
        <dbReference type="ARBA" id="ARBA00022679"/>
    </source>
</evidence>
<comment type="caution">
    <text evidence="9">The sequence shown here is derived from an EMBL/GenBank/DDBJ whole genome shotgun (WGS) entry which is preliminary data.</text>
</comment>
<keyword evidence="7" id="KW-0472">Membrane</keyword>
<dbReference type="Proteomes" id="UP000305674">
    <property type="component" value="Unassembled WGS sequence"/>
</dbReference>
<evidence type="ECO:0000256" key="7">
    <source>
        <dbReference type="SAM" id="Phobius"/>
    </source>
</evidence>
<dbReference type="GO" id="GO:0005524">
    <property type="term" value="F:ATP binding"/>
    <property type="evidence" value="ECO:0007669"/>
    <property type="project" value="UniProtKB-KW"/>
</dbReference>
<dbReference type="AlphaFoldDB" id="A0A4U1BCD1"/>
<evidence type="ECO:0000256" key="4">
    <source>
        <dbReference type="ARBA" id="ARBA00022741"/>
    </source>
</evidence>
<feature type="transmembrane region" description="Helical" evidence="7">
    <location>
        <begin position="21"/>
        <end position="42"/>
    </location>
</feature>
<comment type="catalytic activity">
    <reaction evidence="1">
        <text>ATP + protein L-histidine = ADP + protein N-phospho-L-histidine.</text>
        <dbReference type="EC" id="2.7.13.3"/>
    </reaction>
</comment>
<dbReference type="InterPro" id="IPR005467">
    <property type="entry name" value="His_kinase_dom"/>
</dbReference>
<evidence type="ECO:0000313" key="10">
    <source>
        <dbReference type="Proteomes" id="UP000305674"/>
    </source>
</evidence>
<keyword evidence="10" id="KW-1185">Reference proteome</keyword>
<keyword evidence="3" id="KW-0808">Transferase</keyword>
<protein>
    <recommendedName>
        <fullName evidence="2">histidine kinase</fullName>
        <ecNumber evidence="2">2.7.13.3</ecNumber>
    </recommendedName>
</protein>
<evidence type="ECO:0000259" key="8">
    <source>
        <dbReference type="PROSITE" id="PS50109"/>
    </source>
</evidence>
<dbReference type="Pfam" id="PF02518">
    <property type="entry name" value="HATPase_c"/>
    <property type="match status" value="1"/>
</dbReference>
<reference evidence="9 10" key="1">
    <citation type="submission" date="2019-04" db="EMBL/GenBank/DDBJ databases">
        <authorList>
            <person name="Hwang J.C."/>
        </authorList>
    </citation>
    <scope>NUCLEOTIDE SEQUENCE [LARGE SCALE GENOMIC DNA]</scope>
    <source>
        <strain evidence="9 10">IMCC35001</strain>
    </source>
</reference>
<dbReference type="Gene3D" id="3.30.565.10">
    <property type="entry name" value="Histidine kinase-like ATPase, C-terminal domain"/>
    <property type="match status" value="1"/>
</dbReference>
<feature type="transmembrane region" description="Helical" evidence="7">
    <location>
        <begin position="48"/>
        <end position="67"/>
    </location>
</feature>
<keyword evidence="6" id="KW-0067">ATP-binding</keyword>
<dbReference type="InterPro" id="IPR003594">
    <property type="entry name" value="HATPase_dom"/>
</dbReference>
<evidence type="ECO:0000256" key="6">
    <source>
        <dbReference type="ARBA" id="ARBA00022840"/>
    </source>
</evidence>
<dbReference type="GO" id="GO:0005886">
    <property type="term" value="C:plasma membrane"/>
    <property type="evidence" value="ECO:0007669"/>
    <property type="project" value="TreeGrafter"/>
</dbReference>
<dbReference type="PANTHER" id="PTHR44936">
    <property type="entry name" value="SENSOR PROTEIN CREC"/>
    <property type="match status" value="1"/>
</dbReference>
<dbReference type="SMART" id="SM00387">
    <property type="entry name" value="HATPase_c"/>
    <property type="match status" value="1"/>
</dbReference>
<keyword evidence="7" id="KW-0812">Transmembrane</keyword>
<evidence type="ECO:0000256" key="5">
    <source>
        <dbReference type="ARBA" id="ARBA00022777"/>
    </source>
</evidence>
<evidence type="ECO:0000313" key="9">
    <source>
        <dbReference type="EMBL" id="TKB48132.1"/>
    </source>
</evidence>
<name>A0A4U1BCD1_9GAMM</name>
<dbReference type="PANTHER" id="PTHR44936:SF10">
    <property type="entry name" value="SENSOR PROTEIN RSTB"/>
    <property type="match status" value="1"/>
</dbReference>
<dbReference type="GO" id="GO:0000155">
    <property type="term" value="F:phosphorelay sensor kinase activity"/>
    <property type="evidence" value="ECO:0007669"/>
    <property type="project" value="TreeGrafter"/>
</dbReference>
<feature type="transmembrane region" description="Helical" evidence="7">
    <location>
        <begin position="74"/>
        <end position="95"/>
    </location>
</feature>
<gene>
    <name evidence="9" type="ORF">FCL40_13465</name>
</gene>
<dbReference type="InterPro" id="IPR050980">
    <property type="entry name" value="2C_sensor_his_kinase"/>
</dbReference>
<feature type="transmembrane region" description="Helical" evidence="7">
    <location>
        <begin position="156"/>
        <end position="179"/>
    </location>
</feature>
<dbReference type="SUPFAM" id="SSF55874">
    <property type="entry name" value="ATPase domain of HSP90 chaperone/DNA topoisomerase II/histidine kinase"/>
    <property type="match status" value="1"/>
</dbReference>
<keyword evidence="7" id="KW-1133">Transmembrane helix</keyword>
<accession>A0A4U1BCD1</accession>
<keyword evidence="4" id="KW-0547">Nucleotide-binding</keyword>
<organism evidence="9 10">
    <name type="scientific">Ferrimonas sediminicola</name>
    <dbReference type="NCBI Taxonomy" id="2569538"/>
    <lineage>
        <taxon>Bacteria</taxon>
        <taxon>Pseudomonadati</taxon>
        <taxon>Pseudomonadota</taxon>
        <taxon>Gammaproteobacteria</taxon>
        <taxon>Alteromonadales</taxon>
        <taxon>Ferrimonadaceae</taxon>
        <taxon>Ferrimonas</taxon>
    </lineage>
</organism>